<protein>
    <submittedName>
        <fullName evidence="3">SpoIID/LytB domain protein</fullName>
    </submittedName>
</protein>
<dbReference type="PANTHER" id="PTHR30032:SF4">
    <property type="entry name" value="AMIDASE ENHANCER"/>
    <property type="match status" value="1"/>
</dbReference>
<dbReference type="Pfam" id="PF08486">
    <property type="entry name" value="SpoIID"/>
    <property type="match status" value="1"/>
</dbReference>
<evidence type="ECO:0000313" key="3">
    <source>
        <dbReference type="EMBL" id="MBA8795746.1"/>
    </source>
</evidence>
<dbReference type="NCBIfam" id="TIGR02669">
    <property type="entry name" value="SpoIID_LytB"/>
    <property type="match status" value="1"/>
</dbReference>
<feature type="domain" description="Sporulation stage II protein D amidase enhancer LytB N-terminal" evidence="2">
    <location>
        <begin position="232"/>
        <end position="328"/>
    </location>
</feature>
<dbReference type="GO" id="GO:0030435">
    <property type="term" value="P:sporulation resulting in formation of a cellular spore"/>
    <property type="evidence" value="ECO:0007669"/>
    <property type="project" value="InterPro"/>
</dbReference>
<evidence type="ECO:0000256" key="1">
    <source>
        <dbReference type="SAM" id="MobiDB-lite"/>
    </source>
</evidence>
<dbReference type="AlphaFoldDB" id="A0A7W3IUZ4"/>
<dbReference type="Proteomes" id="UP000523079">
    <property type="component" value="Unassembled WGS sequence"/>
</dbReference>
<dbReference type="PANTHER" id="PTHR30032">
    <property type="entry name" value="N-ACETYLMURAMOYL-L-ALANINE AMIDASE-RELATED"/>
    <property type="match status" value="1"/>
</dbReference>
<keyword evidence="4" id="KW-1185">Reference proteome</keyword>
<proteinExistence type="predicted"/>
<accession>A0A7W3IUZ4</accession>
<comment type="caution">
    <text evidence="3">The sequence shown here is derived from an EMBL/GenBank/DDBJ whole genome shotgun (WGS) entry which is preliminary data.</text>
</comment>
<gene>
    <name evidence="3" type="ORF">FHX74_003387</name>
</gene>
<evidence type="ECO:0000259" key="2">
    <source>
        <dbReference type="Pfam" id="PF08486"/>
    </source>
</evidence>
<evidence type="ECO:0000313" key="4">
    <source>
        <dbReference type="Proteomes" id="UP000523079"/>
    </source>
</evidence>
<dbReference type="InterPro" id="IPR013693">
    <property type="entry name" value="SpoIID/LytB_N"/>
</dbReference>
<dbReference type="InterPro" id="IPR051922">
    <property type="entry name" value="Bact_Sporulation_Assoc"/>
</dbReference>
<organism evidence="3 4">
    <name type="scientific">Microlunatus kandeliicorticis</name>
    <dbReference type="NCBI Taxonomy" id="1759536"/>
    <lineage>
        <taxon>Bacteria</taxon>
        <taxon>Bacillati</taxon>
        <taxon>Actinomycetota</taxon>
        <taxon>Actinomycetes</taxon>
        <taxon>Propionibacteriales</taxon>
        <taxon>Propionibacteriaceae</taxon>
        <taxon>Microlunatus</taxon>
    </lineage>
</organism>
<dbReference type="EMBL" id="JACGWT010000006">
    <property type="protein sequence ID" value="MBA8795746.1"/>
    <property type="molecule type" value="Genomic_DNA"/>
</dbReference>
<name>A0A7W3IUZ4_9ACTN</name>
<dbReference type="GO" id="GO:0030288">
    <property type="term" value="C:outer membrane-bounded periplasmic space"/>
    <property type="evidence" value="ECO:0007669"/>
    <property type="project" value="TreeGrafter"/>
</dbReference>
<reference evidence="3 4" key="1">
    <citation type="submission" date="2020-07" db="EMBL/GenBank/DDBJ databases">
        <title>Sequencing the genomes of 1000 actinobacteria strains.</title>
        <authorList>
            <person name="Klenk H.-P."/>
        </authorList>
    </citation>
    <scope>NUCLEOTIDE SEQUENCE [LARGE SCALE GENOMIC DNA]</scope>
    <source>
        <strain evidence="3 4">DSM 100723</strain>
    </source>
</reference>
<dbReference type="RefSeq" id="WP_182561378.1">
    <property type="nucleotide sequence ID" value="NZ_JACGWT010000006.1"/>
</dbReference>
<sequence length="440" mass="46430">MAPHLTAARTEAPRTALRRGRRVLPGPAALLLTTVLATSLAGAAASTLPAAADTKAPSGTGTSAKKAATPTAFTLRGQGFGHGHGMSQWGAYGAATQGLTADQILAFYYPGTTPALQKKNASIRVWITADDDNVLRLVPTPGLTVRDASGHSYLLPAGAGYRSWRISRSGAGYKLTYLNPAGAWKTQGGTGLTTTTWTARNDAGIVKTILPGGITAEYRGTLSLVKRGTGGRTVNTVSMENYVRGVVGSEMPTSWPIEAVKAQAVAARTFAAKSATYVARSSSYDVCDTTWCQVYEPYAESRRGQRWVNETARGNLAVSGTAREVLTYDGSLALTQFSASNGGWTTAGNLPYLVAKADPYDQLIIRNAWSRTVSAATLQRLWPSAGTVTGLKVVKRDGHGRWGGRPTRIQIIGSKRTVTVSGSSFAATFGFRSTLFTVTS</sequence>
<dbReference type="InterPro" id="IPR013486">
    <property type="entry name" value="SpoIID/LytB"/>
</dbReference>
<feature type="region of interest" description="Disordered" evidence="1">
    <location>
        <begin position="48"/>
        <end position="68"/>
    </location>
</feature>